<dbReference type="Proteomes" id="UP000299102">
    <property type="component" value="Unassembled WGS sequence"/>
</dbReference>
<dbReference type="EMBL" id="BGZK01001380">
    <property type="protein sequence ID" value="GBP78680.1"/>
    <property type="molecule type" value="Genomic_DNA"/>
</dbReference>
<reference evidence="2 3" key="1">
    <citation type="journal article" date="2019" name="Commun. Biol.">
        <title>The bagworm genome reveals a unique fibroin gene that provides high tensile strength.</title>
        <authorList>
            <person name="Kono N."/>
            <person name="Nakamura H."/>
            <person name="Ohtoshi R."/>
            <person name="Tomita M."/>
            <person name="Numata K."/>
            <person name="Arakawa K."/>
        </authorList>
    </citation>
    <scope>NUCLEOTIDE SEQUENCE [LARGE SCALE GENOMIC DNA]</scope>
</reference>
<accession>A0A4C1YU41</accession>
<gene>
    <name evidence="2" type="ORF">EVAR_45569_1</name>
</gene>
<organism evidence="2 3">
    <name type="scientific">Eumeta variegata</name>
    <name type="common">Bagworm moth</name>
    <name type="synonym">Eumeta japonica</name>
    <dbReference type="NCBI Taxonomy" id="151549"/>
    <lineage>
        <taxon>Eukaryota</taxon>
        <taxon>Metazoa</taxon>
        <taxon>Ecdysozoa</taxon>
        <taxon>Arthropoda</taxon>
        <taxon>Hexapoda</taxon>
        <taxon>Insecta</taxon>
        <taxon>Pterygota</taxon>
        <taxon>Neoptera</taxon>
        <taxon>Endopterygota</taxon>
        <taxon>Lepidoptera</taxon>
        <taxon>Glossata</taxon>
        <taxon>Ditrysia</taxon>
        <taxon>Tineoidea</taxon>
        <taxon>Psychidae</taxon>
        <taxon>Oiketicinae</taxon>
        <taxon>Eumeta</taxon>
    </lineage>
</organism>
<evidence type="ECO:0000313" key="2">
    <source>
        <dbReference type="EMBL" id="GBP78680.1"/>
    </source>
</evidence>
<feature type="compositionally biased region" description="Basic and acidic residues" evidence="1">
    <location>
        <begin position="55"/>
        <end position="67"/>
    </location>
</feature>
<keyword evidence="3" id="KW-1185">Reference proteome</keyword>
<sequence length="100" mass="11178">MASTYAARSLMQLLRATIVDVRLDIVLLTSCISARAALLAEDAFLSLDLQKDRHPQRIRAEQKRQTETYEQDEGSGADGPQQVLELRKIMLHERLSAGLA</sequence>
<protein>
    <submittedName>
        <fullName evidence="2">Uncharacterized protein</fullName>
    </submittedName>
</protein>
<evidence type="ECO:0000313" key="3">
    <source>
        <dbReference type="Proteomes" id="UP000299102"/>
    </source>
</evidence>
<proteinExistence type="predicted"/>
<dbReference type="AlphaFoldDB" id="A0A4C1YU41"/>
<comment type="caution">
    <text evidence="2">The sequence shown here is derived from an EMBL/GenBank/DDBJ whole genome shotgun (WGS) entry which is preliminary data.</text>
</comment>
<evidence type="ECO:0000256" key="1">
    <source>
        <dbReference type="SAM" id="MobiDB-lite"/>
    </source>
</evidence>
<name>A0A4C1YU41_EUMVA</name>
<feature type="region of interest" description="Disordered" evidence="1">
    <location>
        <begin position="55"/>
        <end position="81"/>
    </location>
</feature>